<accession>A0ABN1GV93</accession>
<evidence type="ECO:0000256" key="4">
    <source>
        <dbReference type="ARBA" id="ARBA00022519"/>
    </source>
</evidence>
<evidence type="ECO:0000256" key="6">
    <source>
        <dbReference type="ARBA" id="ARBA00022927"/>
    </source>
</evidence>
<evidence type="ECO:0000256" key="1">
    <source>
        <dbReference type="ARBA" id="ARBA00004533"/>
    </source>
</evidence>
<evidence type="ECO:0000313" key="10">
    <source>
        <dbReference type="EMBL" id="GAA0620651.1"/>
    </source>
</evidence>
<comment type="caution">
    <text evidence="10">The sequence shown here is derived from an EMBL/GenBank/DDBJ whole genome shotgun (WGS) entry which is preliminary data.</text>
</comment>
<keyword evidence="7" id="KW-1133">Transmembrane helix</keyword>
<reference evidence="10 11" key="1">
    <citation type="journal article" date="2019" name="Int. J. Syst. Evol. Microbiol.">
        <title>The Global Catalogue of Microorganisms (GCM) 10K type strain sequencing project: providing services to taxonomists for standard genome sequencing and annotation.</title>
        <authorList>
            <consortium name="The Broad Institute Genomics Platform"/>
            <consortium name="The Broad Institute Genome Sequencing Center for Infectious Disease"/>
            <person name="Wu L."/>
            <person name="Ma J."/>
        </authorList>
    </citation>
    <scope>NUCLEOTIDE SEQUENCE [LARGE SCALE GENOMIC DNA]</scope>
    <source>
        <strain evidence="10 11">JCM 12928</strain>
    </source>
</reference>
<dbReference type="InterPro" id="IPR036034">
    <property type="entry name" value="PDZ_sf"/>
</dbReference>
<comment type="subcellular location">
    <subcellularLocation>
        <location evidence="1">Cell inner membrane</location>
    </subcellularLocation>
</comment>
<name>A0ABN1GV93_9CAUL</name>
<dbReference type="EMBL" id="BAAAGA010000003">
    <property type="protein sequence ID" value="GAA0620651.1"/>
    <property type="molecule type" value="Genomic_DNA"/>
</dbReference>
<dbReference type="InterPro" id="IPR001478">
    <property type="entry name" value="PDZ"/>
</dbReference>
<evidence type="ECO:0000256" key="8">
    <source>
        <dbReference type="ARBA" id="ARBA00023136"/>
    </source>
</evidence>
<dbReference type="PROSITE" id="PS50106">
    <property type="entry name" value="PDZ"/>
    <property type="match status" value="1"/>
</dbReference>
<keyword evidence="3" id="KW-1003">Cell membrane</keyword>
<keyword evidence="11" id="KW-1185">Reference proteome</keyword>
<organism evidence="10 11">
    <name type="scientific">Brevundimonas kwangchunensis</name>
    <dbReference type="NCBI Taxonomy" id="322163"/>
    <lineage>
        <taxon>Bacteria</taxon>
        <taxon>Pseudomonadati</taxon>
        <taxon>Pseudomonadota</taxon>
        <taxon>Alphaproteobacteria</taxon>
        <taxon>Caulobacterales</taxon>
        <taxon>Caulobacteraceae</taxon>
        <taxon>Brevundimonas</taxon>
    </lineage>
</organism>
<evidence type="ECO:0000259" key="9">
    <source>
        <dbReference type="PROSITE" id="PS50106"/>
    </source>
</evidence>
<keyword evidence="5" id="KW-0812">Transmembrane</keyword>
<dbReference type="Pfam" id="PF11356">
    <property type="entry name" value="T2SSC"/>
    <property type="match status" value="1"/>
</dbReference>
<keyword evidence="8" id="KW-0472">Membrane</keyword>
<dbReference type="Proteomes" id="UP001501352">
    <property type="component" value="Unassembled WGS sequence"/>
</dbReference>
<dbReference type="Gene3D" id="2.30.30.830">
    <property type="match status" value="1"/>
</dbReference>
<evidence type="ECO:0000256" key="5">
    <source>
        <dbReference type="ARBA" id="ARBA00022692"/>
    </source>
</evidence>
<gene>
    <name evidence="10" type="ORF">GCM10009422_15420</name>
</gene>
<dbReference type="Gene3D" id="2.30.42.10">
    <property type="match status" value="1"/>
</dbReference>
<evidence type="ECO:0000256" key="3">
    <source>
        <dbReference type="ARBA" id="ARBA00022475"/>
    </source>
</evidence>
<keyword evidence="6" id="KW-0653">Protein transport</keyword>
<proteinExistence type="predicted"/>
<evidence type="ECO:0000256" key="2">
    <source>
        <dbReference type="ARBA" id="ARBA00022448"/>
    </source>
</evidence>
<dbReference type="InterPro" id="IPR024961">
    <property type="entry name" value="T2SS_GspC_N"/>
</dbReference>
<keyword evidence="4" id="KW-0997">Cell inner membrane</keyword>
<dbReference type="SUPFAM" id="SSF50156">
    <property type="entry name" value="PDZ domain-like"/>
    <property type="match status" value="1"/>
</dbReference>
<keyword evidence="2" id="KW-0813">Transport</keyword>
<protein>
    <recommendedName>
        <fullName evidence="9">PDZ domain-containing protein</fullName>
    </recommendedName>
</protein>
<dbReference type="RefSeq" id="WP_343792394.1">
    <property type="nucleotide sequence ID" value="NZ_BAAAGA010000003.1"/>
</dbReference>
<feature type="domain" description="PDZ" evidence="9">
    <location>
        <begin position="217"/>
        <end position="255"/>
    </location>
</feature>
<sequence>MIGVIRQWSERAAELVGDAGSRPRRLRLALEVVLVAVLAVQAGRLGWIVFAPAEAASPAAAARTANAPDYSIFQRFDAFFRTGAQSSYAEATAAGSSQMRLYGVRAGVAGGGSAIIGLADGRQVSVGVGEEVEPGLILQSVAADHVTLSRGGSVSRLIFAETPMGAAAPPPPPAGEVTIMPTPPPVAPPAPAPAQSGQVVDPATLMGQASLRPRMRGLGINGFTVNASGDGAALQAAGLRSGDVILAVNGTELNSPQSIAGLRGQLSNATSAEIRFERDGQVQTTTIRTR</sequence>
<evidence type="ECO:0000313" key="11">
    <source>
        <dbReference type="Proteomes" id="UP001501352"/>
    </source>
</evidence>
<evidence type="ECO:0000256" key="7">
    <source>
        <dbReference type="ARBA" id="ARBA00022989"/>
    </source>
</evidence>